<feature type="region of interest" description="Disordered" evidence="1">
    <location>
        <begin position="49"/>
        <end position="82"/>
    </location>
</feature>
<keyword evidence="3" id="KW-1185">Reference proteome</keyword>
<feature type="compositionally biased region" description="Low complexity" evidence="1">
    <location>
        <begin position="66"/>
        <end position="76"/>
    </location>
</feature>
<dbReference type="Proteomes" id="UP001500192">
    <property type="component" value="Unassembled WGS sequence"/>
</dbReference>
<evidence type="ECO:0008006" key="4">
    <source>
        <dbReference type="Google" id="ProtNLM"/>
    </source>
</evidence>
<evidence type="ECO:0000313" key="2">
    <source>
        <dbReference type="EMBL" id="GAA5161183.1"/>
    </source>
</evidence>
<sequence length="234" mass="25608">MNDLRKFVVLQARLYEFLEQQDDSTLEALTRGTAKLGVVRVEASAVPVSSPPREDVHAGPAPAPPVLAASPSGSPLQVAHEMSSLASEQQRRIYLNASALRVKELREVARILGLTGYSALKRAELVDLLARCGPGRADVRGNEMASTRVSRTSAEPAKTDEEAAAIASHLRQLDTEEEGTAYLRAQDLDRESLLAVAGHLQLTRVERLSQAELEKRVLKQAIAARRKFAGLRRW</sequence>
<reference evidence="3" key="1">
    <citation type="journal article" date="2019" name="Int. J. Syst. Evol. Microbiol.">
        <title>The Global Catalogue of Microorganisms (GCM) 10K type strain sequencing project: providing services to taxonomists for standard genome sequencing and annotation.</title>
        <authorList>
            <consortium name="The Broad Institute Genomics Platform"/>
            <consortium name="The Broad Institute Genome Sequencing Center for Infectious Disease"/>
            <person name="Wu L."/>
            <person name="Ma J."/>
        </authorList>
    </citation>
    <scope>NUCLEOTIDE SEQUENCE [LARGE SCALE GENOMIC DNA]</scope>
    <source>
        <strain evidence="3">JCM 18054</strain>
    </source>
</reference>
<name>A0ABP9QFW7_9PSEU</name>
<comment type="caution">
    <text evidence="2">The sequence shown here is derived from an EMBL/GenBank/DDBJ whole genome shotgun (WGS) entry which is preliminary data.</text>
</comment>
<gene>
    <name evidence="2" type="ORF">GCM10023214_26060</name>
</gene>
<dbReference type="EMBL" id="BAABIB010000058">
    <property type="protein sequence ID" value="GAA5161183.1"/>
    <property type="molecule type" value="Genomic_DNA"/>
</dbReference>
<accession>A0ABP9QFW7</accession>
<evidence type="ECO:0000313" key="3">
    <source>
        <dbReference type="Proteomes" id="UP001500192"/>
    </source>
</evidence>
<evidence type="ECO:0000256" key="1">
    <source>
        <dbReference type="SAM" id="MobiDB-lite"/>
    </source>
</evidence>
<organism evidence="2 3">
    <name type="scientific">Amycolatopsis dongchuanensis</name>
    <dbReference type="NCBI Taxonomy" id="1070866"/>
    <lineage>
        <taxon>Bacteria</taxon>
        <taxon>Bacillati</taxon>
        <taxon>Actinomycetota</taxon>
        <taxon>Actinomycetes</taxon>
        <taxon>Pseudonocardiales</taxon>
        <taxon>Pseudonocardiaceae</taxon>
        <taxon>Amycolatopsis</taxon>
    </lineage>
</organism>
<protein>
    <recommendedName>
        <fullName evidence="4">Rho termination factor N-terminal domain-containing protein</fullName>
    </recommendedName>
</protein>
<dbReference type="RefSeq" id="WP_143249924.1">
    <property type="nucleotide sequence ID" value="NZ_BAABIB010000058.1"/>
</dbReference>
<proteinExistence type="predicted"/>